<organism>
    <name type="scientific">Culex quinquefasciatus</name>
    <name type="common">Southern house mosquito</name>
    <name type="synonym">Culex pungens</name>
    <dbReference type="NCBI Taxonomy" id="7176"/>
    <lineage>
        <taxon>Eukaryota</taxon>
        <taxon>Metazoa</taxon>
        <taxon>Ecdysozoa</taxon>
        <taxon>Arthropoda</taxon>
        <taxon>Hexapoda</taxon>
        <taxon>Insecta</taxon>
        <taxon>Pterygota</taxon>
        <taxon>Neoptera</taxon>
        <taxon>Endopterygota</taxon>
        <taxon>Diptera</taxon>
        <taxon>Nematocera</taxon>
        <taxon>Culicoidea</taxon>
        <taxon>Culicidae</taxon>
        <taxon>Culicinae</taxon>
        <taxon>Culicini</taxon>
        <taxon>Culex</taxon>
        <taxon>Culex</taxon>
    </lineage>
</organism>
<protein>
    <submittedName>
        <fullName evidence="2 3">Uncharacterized protein</fullName>
    </submittedName>
</protein>
<evidence type="ECO:0000256" key="1">
    <source>
        <dbReference type="SAM" id="Phobius"/>
    </source>
</evidence>
<sequence>MSSFLQPEHRKSRKSCFLVITMGLPRTASTFNISFFFIFFVQEQINDVFCEDT</sequence>
<keyword evidence="4" id="KW-1185">Reference proteome</keyword>
<proteinExistence type="predicted"/>
<dbReference type="EnsemblMetazoa" id="CPIJ004809-RA">
    <property type="protein sequence ID" value="CPIJ004809-PA"/>
    <property type="gene ID" value="CPIJ004809"/>
</dbReference>
<feature type="transmembrane region" description="Helical" evidence="1">
    <location>
        <begin position="16"/>
        <end position="41"/>
    </location>
</feature>
<dbReference type="AlphaFoldDB" id="B0WCI5"/>
<name>B0WCI5_CULQU</name>
<dbReference type="EMBL" id="DS231888">
    <property type="protein sequence ID" value="EDS43556.1"/>
    <property type="molecule type" value="Genomic_DNA"/>
</dbReference>
<gene>
    <name evidence="3" type="primary">6036360</name>
    <name evidence="2" type="ORF">CpipJ_CPIJ004809</name>
</gene>
<reference evidence="3" key="2">
    <citation type="submission" date="2021-02" db="UniProtKB">
        <authorList>
            <consortium name="EnsemblMetazoa"/>
        </authorList>
    </citation>
    <scope>IDENTIFICATION</scope>
    <source>
        <strain evidence="3">JHB</strain>
    </source>
</reference>
<evidence type="ECO:0000313" key="3">
    <source>
        <dbReference type="EnsemblMetazoa" id="CPIJ004809-PA"/>
    </source>
</evidence>
<dbReference type="VEuPathDB" id="VectorBase:CPIJ004809"/>
<keyword evidence="1" id="KW-1133">Transmembrane helix</keyword>
<dbReference type="Proteomes" id="UP000002320">
    <property type="component" value="Unassembled WGS sequence"/>
</dbReference>
<accession>B0WCI5</accession>
<evidence type="ECO:0000313" key="4">
    <source>
        <dbReference type="Proteomes" id="UP000002320"/>
    </source>
</evidence>
<dbReference type="HOGENOM" id="CLU_3070749_0_0_1"/>
<dbReference type="KEGG" id="cqu:CpipJ_CPIJ004809"/>
<keyword evidence="1" id="KW-0812">Transmembrane</keyword>
<dbReference type="InParanoid" id="B0WCI5"/>
<evidence type="ECO:0000313" key="2">
    <source>
        <dbReference type="EMBL" id="EDS43556.1"/>
    </source>
</evidence>
<keyword evidence="1" id="KW-0472">Membrane</keyword>
<reference evidence="2" key="1">
    <citation type="submission" date="2007-03" db="EMBL/GenBank/DDBJ databases">
        <title>Annotation of Culex pipiens quinquefasciatus.</title>
        <authorList>
            <consortium name="The Broad Institute Genome Sequencing Platform"/>
            <person name="Atkinson P.W."/>
            <person name="Hemingway J."/>
            <person name="Christensen B.M."/>
            <person name="Higgs S."/>
            <person name="Kodira C."/>
            <person name="Hannick L."/>
            <person name="Megy K."/>
            <person name="O'Leary S."/>
            <person name="Pearson M."/>
            <person name="Haas B.J."/>
            <person name="Mauceli E."/>
            <person name="Wortman J.R."/>
            <person name="Lee N.H."/>
            <person name="Guigo R."/>
            <person name="Stanke M."/>
            <person name="Alvarado L."/>
            <person name="Amedeo P."/>
            <person name="Antoine C.H."/>
            <person name="Arensburger P."/>
            <person name="Bidwell S.L."/>
            <person name="Crawford M."/>
            <person name="Camaro F."/>
            <person name="Devon K."/>
            <person name="Engels R."/>
            <person name="Hammond M."/>
            <person name="Howarth C."/>
            <person name="Koehrsen M."/>
            <person name="Lawson D."/>
            <person name="Montgomery P."/>
            <person name="Nene V."/>
            <person name="Nusbaum C."/>
            <person name="Puiu D."/>
            <person name="Romero-Severson J."/>
            <person name="Severson D.W."/>
            <person name="Shumway M."/>
            <person name="Sisk P."/>
            <person name="Stolte C."/>
            <person name="Zeng Q."/>
            <person name="Eisenstadt E."/>
            <person name="Fraser-Liggett C."/>
            <person name="Strausberg R."/>
            <person name="Galagan J."/>
            <person name="Birren B."/>
            <person name="Collins F.H."/>
        </authorList>
    </citation>
    <scope>NUCLEOTIDE SEQUENCE [LARGE SCALE GENOMIC DNA]</scope>
    <source>
        <strain evidence="2">JHB</strain>
    </source>
</reference>